<gene>
    <name evidence="11" type="ORF">HYN69_06860</name>
</gene>
<evidence type="ECO:0000256" key="9">
    <source>
        <dbReference type="SAM" id="Phobius"/>
    </source>
</evidence>
<dbReference type="Pfam" id="PF01618">
    <property type="entry name" value="MotA_ExbB"/>
    <property type="match status" value="1"/>
</dbReference>
<comment type="subcellular location">
    <subcellularLocation>
        <location evidence="1">Cell membrane</location>
        <topology evidence="1">Multi-pass membrane protein</topology>
    </subcellularLocation>
</comment>
<evidence type="ECO:0000256" key="5">
    <source>
        <dbReference type="ARBA" id="ARBA00022692"/>
    </source>
</evidence>
<keyword evidence="6" id="KW-0283">Flagellar rotation</keyword>
<evidence type="ECO:0000256" key="2">
    <source>
        <dbReference type="ARBA" id="ARBA00008038"/>
    </source>
</evidence>
<keyword evidence="5 9" id="KW-0812">Transmembrane</keyword>
<keyword evidence="11" id="KW-0282">Flagellum</keyword>
<reference evidence="11 12" key="1">
    <citation type="submission" date="2018-04" db="EMBL/GenBank/DDBJ databases">
        <title>Genome sequencing of Gemmobacter.</title>
        <authorList>
            <person name="Yi H."/>
            <person name="Baek M.-G."/>
        </authorList>
    </citation>
    <scope>NUCLEOTIDE SEQUENCE [LARGE SCALE GENOMIC DNA]</scope>
    <source>
        <strain evidence="11 12">HYN0069</strain>
    </source>
</reference>
<keyword evidence="11" id="KW-0966">Cell projection</keyword>
<dbReference type="AlphaFoldDB" id="A0A2S0UKB8"/>
<feature type="transmembrane region" description="Helical" evidence="9">
    <location>
        <begin position="145"/>
        <end position="166"/>
    </location>
</feature>
<dbReference type="Proteomes" id="UP000244496">
    <property type="component" value="Chromosome"/>
</dbReference>
<keyword evidence="11" id="KW-0969">Cilium</keyword>
<evidence type="ECO:0000256" key="4">
    <source>
        <dbReference type="ARBA" id="ARBA00022475"/>
    </source>
</evidence>
<feature type="transmembrane region" description="Helical" evidence="9">
    <location>
        <begin position="32"/>
        <end position="50"/>
    </location>
</feature>
<dbReference type="GO" id="GO:0071978">
    <property type="term" value="P:bacterial-type flagellum-dependent swarming motility"/>
    <property type="evidence" value="ECO:0007669"/>
    <property type="project" value="InterPro"/>
</dbReference>
<feature type="transmembrane region" description="Helical" evidence="9">
    <location>
        <begin position="178"/>
        <end position="197"/>
    </location>
</feature>
<dbReference type="PANTHER" id="PTHR30433">
    <property type="entry name" value="CHEMOTAXIS PROTEIN MOTA"/>
    <property type="match status" value="1"/>
</dbReference>
<dbReference type="InterPro" id="IPR000540">
    <property type="entry name" value="Flag_MotA_CS"/>
</dbReference>
<dbReference type="InterPro" id="IPR047055">
    <property type="entry name" value="MotA-like"/>
</dbReference>
<keyword evidence="7 9" id="KW-1133">Transmembrane helix</keyword>
<dbReference type="GO" id="GO:0006935">
    <property type="term" value="P:chemotaxis"/>
    <property type="evidence" value="ECO:0007669"/>
    <property type="project" value="InterPro"/>
</dbReference>
<organism evidence="11 12">
    <name type="scientific">Paragemmobacter aquarius</name>
    <dbReference type="NCBI Taxonomy" id="2169400"/>
    <lineage>
        <taxon>Bacteria</taxon>
        <taxon>Pseudomonadati</taxon>
        <taxon>Pseudomonadota</taxon>
        <taxon>Alphaproteobacteria</taxon>
        <taxon>Rhodobacterales</taxon>
        <taxon>Paracoccaceae</taxon>
        <taxon>Paragemmobacter</taxon>
    </lineage>
</organism>
<sequence>MDTATTIGFFGGILAVVGTMLSGGHIMPFVSMHGFTIVFVGGFFAVMYTAPMEVFLGSFKAMATAFKKHNTDIGALAVTMSELATIARKDGLMALEGKEMPHKFLERGMQMLIDGADEQKLSKQLANEIAAMKVRHSAKQDVCKAWVELGPAYGMIGTLIGLVEMMGNMSDPTTVGKGMATALVGTMYGAIAANVFFGPMATKLKNNTTREVAYCEAAIEGLRGIARAEAPRVILDGLAARLPPAERAKLAAAA</sequence>
<comment type="similarity">
    <text evidence="2">Belongs to the MotA family.</text>
</comment>
<keyword evidence="8 9" id="KW-0472">Membrane</keyword>
<evidence type="ECO:0000256" key="8">
    <source>
        <dbReference type="ARBA" id="ARBA00023136"/>
    </source>
</evidence>
<dbReference type="EMBL" id="CP028918">
    <property type="protein sequence ID" value="AWB48267.1"/>
    <property type="molecule type" value="Genomic_DNA"/>
</dbReference>
<evidence type="ECO:0000259" key="10">
    <source>
        <dbReference type="Pfam" id="PF01618"/>
    </source>
</evidence>
<name>A0A2S0UKB8_9RHOB</name>
<evidence type="ECO:0000256" key="7">
    <source>
        <dbReference type="ARBA" id="ARBA00022989"/>
    </source>
</evidence>
<keyword evidence="4" id="KW-1003">Cell membrane</keyword>
<feature type="transmembrane region" description="Helical" evidence="9">
    <location>
        <begin position="7"/>
        <end position="26"/>
    </location>
</feature>
<keyword evidence="12" id="KW-1185">Reference proteome</keyword>
<keyword evidence="3" id="KW-0813">Transport</keyword>
<dbReference type="KEGG" id="geh:HYN69_06860"/>
<feature type="domain" description="MotA/TolQ/ExbB proton channel" evidence="10">
    <location>
        <begin position="98"/>
        <end position="216"/>
    </location>
</feature>
<dbReference type="PROSITE" id="PS01307">
    <property type="entry name" value="MOTA"/>
    <property type="match status" value="1"/>
</dbReference>
<evidence type="ECO:0000256" key="6">
    <source>
        <dbReference type="ARBA" id="ARBA00022779"/>
    </source>
</evidence>
<dbReference type="InterPro" id="IPR002898">
    <property type="entry name" value="MotA_ExbB_proton_chnl"/>
</dbReference>
<evidence type="ECO:0000256" key="1">
    <source>
        <dbReference type="ARBA" id="ARBA00004651"/>
    </source>
</evidence>
<dbReference type="RefSeq" id="WP_108435086.1">
    <property type="nucleotide sequence ID" value="NZ_CP028918.1"/>
</dbReference>
<dbReference type="GO" id="GO:0005886">
    <property type="term" value="C:plasma membrane"/>
    <property type="evidence" value="ECO:0007669"/>
    <property type="project" value="UniProtKB-SubCell"/>
</dbReference>
<protein>
    <submittedName>
        <fullName evidence="11">Flagellar motor protein PomA</fullName>
    </submittedName>
</protein>
<evidence type="ECO:0000313" key="11">
    <source>
        <dbReference type="EMBL" id="AWB48267.1"/>
    </source>
</evidence>
<evidence type="ECO:0000313" key="12">
    <source>
        <dbReference type="Proteomes" id="UP000244496"/>
    </source>
</evidence>
<proteinExistence type="inferred from homology"/>
<dbReference type="OrthoDB" id="9806929at2"/>
<accession>A0A2S0UKB8</accession>
<evidence type="ECO:0000256" key="3">
    <source>
        <dbReference type="ARBA" id="ARBA00022448"/>
    </source>
</evidence>